<dbReference type="Gene3D" id="3.30.420.10">
    <property type="entry name" value="Ribonuclease H-like superfamily/Ribonuclease H"/>
    <property type="match status" value="1"/>
</dbReference>
<dbReference type="PROSITE" id="PS50994">
    <property type="entry name" value="INTEGRASE"/>
    <property type="match status" value="1"/>
</dbReference>
<evidence type="ECO:0000259" key="2">
    <source>
        <dbReference type="PROSITE" id="PS50994"/>
    </source>
</evidence>
<accession>A0A087DSY6</accession>
<dbReference type="InterPro" id="IPR050900">
    <property type="entry name" value="Transposase_IS3/IS150/IS904"/>
</dbReference>
<dbReference type="eggNOG" id="COG2963">
    <property type="taxonomic scope" value="Bacteria"/>
</dbReference>
<dbReference type="PANTHER" id="PTHR46889:SF4">
    <property type="entry name" value="TRANSPOSASE INSO FOR INSERTION SEQUENCE ELEMENT IS911B-RELATED"/>
    <property type="match status" value="1"/>
</dbReference>
<dbReference type="Proteomes" id="UP000029055">
    <property type="component" value="Unassembled WGS sequence"/>
</dbReference>
<dbReference type="EMBL" id="JGZR01000019">
    <property type="protein sequence ID" value="KFI98636.1"/>
    <property type="molecule type" value="Genomic_DNA"/>
</dbReference>
<name>A0A087DSY6_9BIFI</name>
<comment type="function">
    <text evidence="1">Involved in the transposition of the insertion sequence.</text>
</comment>
<evidence type="ECO:0000313" key="4">
    <source>
        <dbReference type="Proteomes" id="UP000029055"/>
    </source>
</evidence>
<dbReference type="Gene3D" id="1.10.10.60">
    <property type="entry name" value="Homeodomain-like"/>
    <property type="match status" value="1"/>
</dbReference>
<dbReference type="STRING" id="77635.BISU_2462"/>
<organism evidence="3 4">
    <name type="scientific">Bifidobacterium subtile</name>
    <dbReference type="NCBI Taxonomy" id="77635"/>
    <lineage>
        <taxon>Bacteria</taxon>
        <taxon>Bacillati</taxon>
        <taxon>Actinomycetota</taxon>
        <taxon>Actinomycetes</taxon>
        <taxon>Bifidobacteriales</taxon>
        <taxon>Bifidobacteriaceae</taxon>
        <taxon>Bifidobacterium</taxon>
    </lineage>
</organism>
<dbReference type="InterPro" id="IPR009057">
    <property type="entry name" value="Homeodomain-like_sf"/>
</dbReference>
<gene>
    <name evidence="3" type="ORF">BISU_2462</name>
</gene>
<dbReference type="SUPFAM" id="SSF46689">
    <property type="entry name" value="Homeodomain-like"/>
    <property type="match status" value="1"/>
</dbReference>
<sequence>MEQRRRAVDLYVRFDCSVADTIRELGYPSKGALLMWHRDRLVEERTGMPVMRGERYGRYTVEQKQAAVEFYLSHGRNLRRTMRHMGYPSHEVLAAWIDELAPGERRIRVGEVPVEQRTAAVRAVVAGVVRSRQVAAGLGVRDATVRNWKRLMTTAIRESDMRTPKDVRGSADDGRDGELARLREQNEHLKERIRSLTSDPKTLRKEIRDLEVEVDILKTTKELLGKGRGTDPANLTAREKSILIRGVHERTHRSVAMLARRLGLPRSVYYYQLQALARPDRNAPVLGLIRDAFTASRQRYGYRRIHLELRSAGVIVSAKRIMRLMTGNGIIPLFKSSRRYSSHQGEISKAPKNLVARNFHAVNANQLWVTDITEMSIPAGKVYLSPIIDCYDGMPVAWTIGTSPNARLTNTMLQQACTTLQPGQTPTIHSDRGCHYRWPEWIRICREHGITRSMSAKGCSPDNAAAEGFFGRLKQEFYHQRDFTGTTTDRFMAALDEYLTWYRDKRIKTQFGMSITAKRRELGLMA</sequence>
<dbReference type="GO" id="GO:0015074">
    <property type="term" value="P:DNA integration"/>
    <property type="evidence" value="ECO:0007669"/>
    <property type="project" value="InterPro"/>
</dbReference>
<dbReference type="InterPro" id="IPR010921">
    <property type="entry name" value="Trp_repressor/repl_initiator"/>
</dbReference>
<keyword evidence="4" id="KW-1185">Reference proteome</keyword>
<dbReference type="NCBIfam" id="NF033516">
    <property type="entry name" value="transpos_IS3"/>
    <property type="match status" value="1"/>
</dbReference>
<dbReference type="GO" id="GO:0043565">
    <property type="term" value="F:sequence-specific DNA binding"/>
    <property type="evidence" value="ECO:0007669"/>
    <property type="project" value="InterPro"/>
</dbReference>
<dbReference type="SUPFAM" id="SSF53098">
    <property type="entry name" value="Ribonuclease H-like"/>
    <property type="match status" value="1"/>
</dbReference>
<dbReference type="InterPro" id="IPR048020">
    <property type="entry name" value="Transpos_IS3"/>
</dbReference>
<dbReference type="PANTHER" id="PTHR46889">
    <property type="entry name" value="TRANSPOSASE INSF FOR INSERTION SEQUENCE IS3B-RELATED"/>
    <property type="match status" value="1"/>
</dbReference>
<dbReference type="OrthoDB" id="1676087at2"/>
<evidence type="ECO:0000256" key="1">
    <source>
        <dbReference type="ARBA" id="ARBA00002286"/>
    </source>
</evidence>
<proteinExistence type="predicted"/>
<reference evidence="3 4" key="1">
    <citation type="submission" date="2014-03" db="EMBL/GenBank/DDBJ databases">
        <title>Genomics of Bifidobacteria.</title>
        <authorList>
            <person name="Ventura M."/>
            <person name="Milani C."/>
            <person name="Lugli G.A."/>
        </authorList>
    </citation>
    <scope>NUCLEOTIDE SEQUENCE [LARGE SCALE GENOMIC DNA]</scope>
    <source>
        <strain evidence="3 4">LMG 11597</strain>
    </source>
</reference>
<dbReference type="InterPro" id="IPR036397">
    <property type="entry name" value="RNaseH_sf"/>
</dbReference>
<dbReference type="SUPFAM" id="SSF48295">
    <property type="entry name" value="TrpR-like"/>
    <property type="match status" value="1"/>
</dbReference>
<dbReference type="AlphaFoldDB" id="A0A087DSY6"/>
<dbReference type="Pfam" id="PF13333">
    <property type="entry name" value="rve_2"/>
    <property type="match status" value="1"/>
</dbReference>
<dbReference type="InterPro" id="IPR001584">
    <property type="entry name" value="Integrase_cat-core"/>
</dbReference>
<protein>
    <submittedName>
        <fullName evidence="3">Transposase</fullName>
    </submittedName>
</protein>
<evidence type="ECO:0000313" key="3">
    <source>
        <dbReference type="EMBL" id="KFI98636.1"/>
    </source>
</evidence>
<dbReference type="eggNOG" id="COG2801">
    <property type="taxonomic scope" value="Bacteria"/>
</dbReference>
<dbReference type="Pfam" id="PF13276">
    <property type="entry name" value="HTH_21"/>
    <property type="match status" value="1"/>
</dbReference>
<feature type="domain" description="Integrase catalytic" evidence="2">
    <location>
        <begin position="347"/>
        <end position="523"/>
    </location>
</feature>
<dbReference type="InterPro" id="IPR012337">
    <property type="entry name" value="RNaseH-like_sf"/>
</dbReference>
<dbReference type="InterPro" id="IPR025948">
    <property type="entry name" value="HTH-like_dom"/>
</dbReference>
<dbReference type="Pfam" id="PF00665">
    <property type="entry name" value="rve"/>
    <property type="match status" value="1"/>
</dbReference>
<comment type="caution">
    <text evidence="3">The sequence shown here is derived from an EMBL/GenBank/DDBJ whole genome shotgun (WGS) entry which is preliminary data.</text>
</comment>